<keyword evidence="6" id="KW-0597">Phosphoprotein</keyword>
<evidence type="ECO:0000256" key="7">
    <source>
        <dbReference type="ARBA" id="ARBA00022889"/>
    </source>
</evidence>
<dbReference type="InterPro" id="IPR014928">
    <property type="entry name" value="Serine_rich_dom"/>
</dbReference>
<dbReference type="PaxDb" id="67767-A0A0J7L2Q4"/>
<dbReference type="GO" id="GO:0005737">
    <property type="term" value="C:cytoplasm"/>
    <property type="evidence" value="ECO:0007669"/>
    <property type="project" value="UniProtKB-SubCell"/>
</dbReference>
<dbReference type="GO" id="GO:0016477">
    <property type="term" value="P:cell migration"/>
    <property type="evidence" value="ECO:0007669"/>
    <property type="project" value="TreeGrafter"/>
</dbReference>
<feature type="region of interest" description="Disordered" evidence="9">
    <location>
        <begin position="114"/>
        <end position="165"/>
    </location>
</feature>
<evidence type="ECO:0000313" key="13">
    <source>
        <dbReference type="Proteomes" id="UP000036403"/>
    </source>
</evidence>
<keyword evidence="4" id="KW-0728">SH3 domain</keyword>
<feature type="compositionally biased region" description="Low complexity" evidence="9">
    <location>
        <begin position="257"/>
        <end position="270"/>
    </location>
</feature>
<dbReference type="Pfam" id="PF08824">
    <property type="entry name" value="Serine_rich"/>
    <property type="match status" value="1"/>
</dbReference>
<keyword evidence="8" id="KW-0965">Cell junction</keyword>
<dbReference type="GO" id="GO:0007169">
    <property type="term" value="P:cell surface receptor protein tyrosine kinase signaling pathway"/>
    <property type="evidence" value="ECO:0007669"/>
    <property type="project" value="TreeGrafter"/>
</dbReference>
<evidence type="ECO:0000259" key="11">
    <source>
        <dbReference type="Pfam" id="PF12026"/>
    </source>
</evidence>
<comment type="similarity">
    <text evidence="3">Belongs to the CAS family.</text>
</comment>
<accession>A0A0J7L2Q4</accession>
<evidence type="ECO:0000256" key="8">
    <source>
        <dbReference type="ARBA" id="ARBA00022949"/>
    </source>
</evidence>
<dbReference type="GO" id="GO:0005925">
    <property type="term" value="C:focal adhesion"/>
    <property type="evidence" value="ECO:0007669"/>
    <property type="project" value="UniProtKB-SubCell"/>
</dbReference>
<keyword evidence="7" id="KW-0130">Cell adhesion</keyword>
<evidence type="ECO:0000256" key="4">
    <source>
        <dbReference type="ARBA" id="ARBA00022443"/>
    </source>
</evidence>
<comment type="subcellular location">
    <subcellularLocation>
        <location evidence="1">Cell junction</location>
        <location evidence="1">Focal adhesion</location>
    </subcellularLocation>
    <subcellularLocation>
        <location evidence="2">Cytoplasm</location>
    </subcellularLocation>
</comment>
<dbReference type="CDD" id="cd11564">
    <property type="entry name" value="FAT-like_CAS_C"/>
    <property type="match status" value="1"/>
</dbReference>
<dbReference type="Gene3D" id="1.20.120.830">
    <property type="entry name" value="Serine-rich domain"/>
    <property type="match status" value="1"/>
</dbReference>
<feature type="compositionally biased region" description="Polar residues" evidence="9">
    <location>
        <begin position="232"/>
        <end position="244"/>
    </location>
</feature>
<dbReference type="FunFam" id="1.20.120.830:FF:000001">
    <property type="entry name" value="BCAR1 scaffold protein, Cas family member"/>
    <property type="match status" value="1"/>
</dbReference>
<dbReference type="PANTHER" id="PTHR10654">
    <property type="entry name" value="CAS SCAFFOLDING PROTEIN"/>
    <property type="match status" value="1"/>
</dbReference>
<dbReference type="Gene3D" id="1.20.120.230">
    <property type="entry name" value="Alpha-catenin/vinculin-like"/>
    <property type="match status" value="1"/>
</dbReference>
<evidence type="ECO:0000259" key="10">
    <source>
        <dbReference type="Pfam" id="PF08824"/>
    </source>
</evidence>
<reference evidence="12 13" key="1">
    <citation type="submission" date="2015-04" db="EMBL/GenBank/DDBJ databases">
        <title>Lasius niger genome sequencing.</title>
        <authorList>
            <person name="Konorov E.A."/>
            <person name="Nikitin M.A."/>
            <person name="Kirill M.V."/>
            <person name="Chang P."/>
        </authorList>
    </citation>
    <scope>NUCLEOTIDE SEQUENCE [LARGE SCALE GENOMIC DNA]</scope>
    <source>
        <tissue evidence="12">Whole</tissue>
    </source>
</reference>
<comment type="caution">
    <text evidence="12">The sequence shown here is derived from an EMBL/GenBank/DDBJ whole genome shotgun (WGS) entry which is preliminary data.</text>
</comment>
<name>A0A0J7L2Q4_LASNI</name>
<evidence type="ECO:0000256" key="9">
    <source>
        <dbReference type="SAM" id="MobiDB-lite"/>
    </source>
</evidence>
<feature type="compositionally biased region" description="Pro residues" evidence="9">
    <location>
        <begin position="271"/>
        <end position="280"/>
    </location>
</feature>
<dbReference type="InterPro" id="IPR037362">
    <property type="entry name" value="CAS_fam"/>
</dbReference>
<proteinExistence type="inferred from homology"/>
<feature type="region of interest" description="Disordered" evidence="9">
    <location>
        <begin position="221"/>
        <end position="280"/>
    </location>
</feature>
<dbReference type="OrthoDB" id="5983572at2759"/>
<feature type="domain" description="CAS family C-terminal" evidence="11">
    <location>
        <begin position="510"/>
        <end position="698"/>
    </location>
</feature>
<evidence type="ECO:0000313" key="12">
    <source>
        <dbReference type="EMBL" id="KMQ96948.1"/>
    </source>
</evidence>
<dbReference type="Pfam" id="PF12026">
    <property type="entry name" value="CAS_C"/>
    <property type="match status" value="1"/>
</dbReference>
<feature type="compositionally biased region" description="Low complexity" evidence="9">
    <location>
        <begin position="221"/>
        <end position="231"/>
    </location>
</feature>
<dbReference type="EMBL" id="LBMM01001087">
    <property type="protein sequence ID" value="KMQ96948.1"/>
    <property type="molecule type" value="Genomic_DNA"/>
</dbReference>
<dbReference type="CDD" id="cd11549">
    <property type="entry name" value="Serine_rich_CAS"/>
    <property type="match status" value="1"/>
</dbReference>
<dbReference type="FunFam" id="1.20.120.230:FF:000001">
    <property type="entry name" value="Breast cancer anti-estrogen resistance 1"/>
    <property type="match status" value="1"/>
</dbReference>
<dbReference type="STRING" id="67767.A0A0J7L2Q4"/>
<feature type="compositionally biased region" description="Polar residues" evidence="9">
    <location>
        <begin position="127"/>
        <end position="152"/>
    </location>
</feature>
<organism evidence="12 13">
    <name type="scientific">Lasius niger</name>
    <name type="common">Black garden ant</name>
    <dbReference type="NCBI Taxonomy" id="67767"/>
    <lineage>
        <taxon>Eukaryota</taxon>
        <taxon>Metazoa</taxon>
        <taxon>Ecdysozoa</taxon>
        <taxon>Arthropoda</taxon>
        <taxon>Hexapoda</taxon>
        <taxon>Insecta</taxon>
        <taxon>Pterygota</taxon>
        <taxon>Neoptera</taxon>
        <taxon>Endopterygota</taxon>
        <taxon>Hymenoptera</taxon>
        <taxon>Apocrita</taxon>
        <taxon>Aculeata</taxon>
        <taxon>Formicoidea</taxon>
        <taxon>Formicidae</taxon>
        <taxon>Formicinae</taxon>
        <taxon>Lasius</taxon>
        <taxon>Lasius</taxon>
    </lineage>
</organism>
<evidence type="ECO:0000256" key="6">
    <source>
        <dbReference type="ARBA" id="ARBA00022553"/>
    </source>
</evidence>
<evidence type="ECO:0000256" key="3">
    <source>
        <dbReference type="ARBA" id="ARBA00007848"/>
    </source>
</evidence>
<evidence type="ECO:0000256" key="5">
    <source>
        <dbReference type="ARBA" id="ARBA00022490"/>
    </source>
</evidence>
<evidence type="ECO:0000256" key="2">
    <source>
        <dbReference type="ARBA" id="ARBA00004496"/>
    </source>
</evidence>
<keyword evidence="13" id="KW-1185">Reference proteome</keyword>
<feature type="domain" description="Serine rich protein interaction" evidence="10">
    <location>
        <begin position="294"/>
        <end position="457"/>
    </location>
</feature>
<dbReference type="GO" id="GO:0005886">
    <property type="term" value="C:plasma membrane"/>
    <property type="evidence" value="ECO:0007669"/>
    <property type="project" value="TreeGrafter"/>
</dbReference>
<protein>
    <submittedName>
        <fullName evidence="12">Breast cancer anti-estrogen resistance protein 1-like protein</fullName>
    </submittedName>
</protein>
<dbReference type="Proteomes" id="UP000036403">
    <property type="component" value="Unassembled WGS sequence"/>
</dbReference>
<sequence length="705" mass="76240">MFSLYWNKIPLVLRDGGCALCEVDSITKLYSSGNHLVQVSSVEDLNGICPGNRLRLLVGQYDTGGCLVGSRADLTISEDGIQRHGKRRSWHVQPNRVVTPQKCGDVYLYDLPASRGSPAPPSRHDSPLNSTNNEHSHNTGRYTSGSNSARNSVDNGGGGDVNECYDVPPRAIPVISSPASSPSPAPSCYDIPRPPTSCTPNSNCSGITPLDCYDVPRPLQPLTPSSSASSLTNDGSLSGSNRSSLAAPDYDVPRPRLPVSSLPSRHNTPIPNTPTPPPPSQQIYDVPVSKELPLELDSALEGLQRLQNEASVAIARLLGFVSPGWRTPQRLDATLMDLRLAALRLRTSLHDLAEFAEGTLGNAGKAPDKGLATKLRPLVKALRDSDKLVQEAATELDTMEWDASKLCRGGGDTPTPTNGPPPSLLPLVQPDPLDQLIACARALTEDVRQVASFIQVNIFRNRNIFVGIMDGGNIVDKNLKSLLLIKRLCVQGNSTLLFKRASIISTGSSNNSGAGEDYDYVNLDSREVVAKQREELRALLPQELRSNYDLLVSEADNAAIQMPPTTPTPMDPNDKQLLAFYAAQVITHGAHLTHAIDAFLQTVEHNQPPKVFLAHGKFVVLSAHRLVHIGDTVHRNVTRNDVRTRVLQCANALNEALAQTVQKTKQAAQFFPSVTAVQEMVDSVVDVSHLAKDLKVAMIQSAQQP</sequence>
<dbReference type="InterPro" id="IPR021901">
    <property type="entry name" value="CAS_C"/>
</dbReference>
<gene>
    <name evidence="12" type="ORF">RF55_2743</name>
</gene>
<dbReference type="AlphaFoldDB" id="A0A0J7L2Q4"/>
<dbReference type="InterPro" id="IPR038319">
    <property type="entry name" value="Serine_rich_sf"/>
</dbReference>
<dbReference type="PANTHER" id="PTHR10654:SF18">
    <property type="entry name" value="IP17195P"/>
    <property type="match status" value="1"/>
</dbReference>
<dbReference type="GO" id="GO:0007155">
    <property type="term" value="P:cell adhesion"/>
    <property type="evidence" value="ECO:0007669"/>
    <property type="project" value="UniProtKB-KW"/>
</dbReference>
<keyword evidence="5" id="KW-0963">Cytoplasm</keyword>
<evidence type="ECO:0000256" key="1">
    <source>
        <dbReference type="ARBA" id="ARBA00004246"/>
    </source>
</evidence>